<name>X0ZN00_9ZZZZ</name>
<proteinExistence type="predicted"/>
<feature type="domain" description="HepT-like" evidence="2">
    <location>
        <begin position="39"/>
        <end position="140"/>
    </location>
</feature>
<evidence type="ECO:0000256" key="1">
    <source>
        <dbReference type="SAM" id="Coils"/>
    </source>
</evidence>
<dbReference type="EMBL" id="BART01000355">
    <property type="protein sequence ID" value="GAG71125.1"/>
    <property type="molecule type" value="Genomic_DNA"/>
</dbReference>
<keyword evidence="1" id="KW-0175">Coiled coil</keyword>
<feature type="coiled-coil region" evidence="1">
    <location>
        <begin position="5"/>
        <end position="32"/>
    </location>
</feature>
<accession>X0ZN00</accession>
<gene>
    <name evidence="3" type="ORF">S01H4_01805</name>
</gene>
<dbReference type="InterPro" id="IPR037038">
    <property type="entry name" value="HepT-like_sf"/>
</dbReference>
<reference evidence="3" key="1">
    <citation type="journal article" date="2014" name="Front. Microbiol.">
        <title>High frequency of phylogenetically diverse reductive dehalogenase-homologous genes in deep subseafloor sedimentary metagenomes.</title>
        <authorList>
            <person name="Kawai M."/>
            <person name="Futagami T."/>
            <person name="Toyoda A."/>
            <person name="Takaki Y."/>
            <person name="Nishi S."/>
            <person name="Hori S."/>
            <person name="Arai W."/>
            <person name="Tsubouchi T."/>
            <person name="Morono Y."/>
            <person name="Uchiyama I."/>
            <person name="Ito T."/>
            <person name="Fujiyama A."/>
            <person name="Inagaki F."/>
            <person name="Takami H."/>
        </authorList>
    </citation>
    <scope>NUCLEOTIDE SEQUENCE</scope>
    <source>
        <strain evidence="3">Expedition CK06-06</strain>
    </source>
</reference>
<sequence>MASIKEKVYAEMENIEMILNELEKVKDRSKKELVVLIGIGAYIQNIYTGIENILKQLLLNKKIQIPDTPAWHKDLLNLAIKNNFINKETAEKLGKYLLFRHFFLHAYGFLIEEAKLEPLMNEIFNVYSEFKNKIDNYLKKTEN</sequence>
<protein>
    <recommendedName>
        <fullName evidence="2">HepT-like domain-containing protein</fullName>
    </recommendedName>
</protein>
<dbReference type="Gene3D" id="1.20.120.580">
    <property type="entry name" value="bsu32300-like"/>
    <property type="match status" value="1"/>
</dbReference>
<evidence type="ECO:0000259" key="2">
    <source>
        <dbReference type="Pfam" id="PF20797"/>
    </source>
</evidence>
<evidence type="ECO:0000313" key="3">
    <source>
        <dbReference type="EMBL" id="GAG71125.1"/>
    </source>
</evidence>
<comment type="caution">
    <text evidence="3">The sequence shown here is derived from an EMBL/GenBank/DDBJ whole genome shotgun (WGS) entry which is preliminary data.</text>
</comment>
<dbReference type="AlphaFoldDB" id="X0ZN00"/>
<organism evidence="3">
    <name type="scientific">marine sediment metagenome</name>
    <dbReference type="NCBI Taxonomy" id="412755"/>
    <lineage>
        <taxon>unclassified sequences</taxon>
        <taxon>metagenomes</taxon>
        <taxon>ecological metagenomes</taxon>
    </lineage>
</organism>
<dbReference type="InterPro" id="IPR048769">
    <property type="entry name" value="HepT-like_dom"/>
</dbReference>
<dbReference type="Pfam" id="PF20797">
    <property type="entry name" value="HepT-like_2"/>
    <property type="match status" value="1"/>
</dbReference>